<reference evidence="1" key="1">
    <citation type="submission" date="2021-03" db="EMBL/GenBank/DDBJ databases">
        <authorList>
            <person name="Tagirdzhanova G."/>
        </authorList>
    </citation>
    <scope>NUCLEOTIDE SEQUENCE</scope>
</reference>
<name>A0A8H3IBS7_9LECA</name>
<proteinExistence type="predicted"/>
<evidence type="ECO:0000313" key="1">
    <source>
        <dbReference type="EMBL" id="CAF9907734.1"/>
    </source>
</evidence>
<keyword evidence="2" id="KW-1185">Reference proteome</keyword>
<gene>
    <name evidence="1" type="ORF">ALECFALPRED_003798</name>
</gene>
<comment type="caution">
    <text evidence="1">The sequence shown here is derived from an EMBL/GenBank/DDBJ whole genome shotgun (WGS) entry which is preliminary data.</text>
</comment>
<dbReference type="Proteomes" id="UP000664203">
    <property type="component" value="Unassembled WGS sequence"/>
</dbReference>
<dbReference type="EMBL" id="CAJPDR010000023">
    <property type="protein sequence ID" value="CAF9907734.1"/>
    <property type="molecule type" value="Genomic_DNA"/>
</dbReference>
<dbReference type="AlphaFoldDB" id="A0A8H3IBS7"/>
<organism evidence="1 2">
    <name type="scientific">Alectoria fallacina</name>
    <dbReference type="NCBI Taxonomy" id="1903189"/>
    <lineage>
        <taxon>Eukaryota</taxon>
        <taxon>Fungi</taxon>
        <taxon>Dikarya</taxon>
        <taxon>Ascomycota</taxon>
        <taxon>Pezizomycotina</taxon>
        <taxon>Lecanoromycetes</taxon>
        <taxon>OSLEUM clade</taxon>
        <taxon>Lecanoromycetidae</taxon>
        <taxon>Lecanorales</taxon>
        <taxon>Lecanorineae</taxon>
        <taxon>Parmeliaceae</taxon>
        <taxon>Alectoria</taxon>
    </lineage>
</organism>
<dbReference type="OrthoDB" id="1470350at2759"/>
<accession>A0A8H3IBS7</accession>
<protein>
    <submittedName>
        <fullName evidence="1">Uncharacterized protein</fullName>
    </submittedName>
</protein>
<sequence>MFSFTSRSAHLARKRIFAPVYSRSSIHSPRVQIILRTRTTKLIRFLLHQTSASRTGRTGHLVPRNFFRPFGTDVLTAFAFSDAEGTNFLDELRAGANTMQELGMDIWELWHEDKRDSFFFFESQPELKRFAKLFAPHGRGVHARFEAWVVSVMKQYEARVSSCLKVESEEKESSEQGVYWRLLTYKNHTTRLRLSWNERASEIMDHMGTPSSLSFASLAPLIDLPLLKATTTAKKASNLIQEPVMTLFLARSNF</sequence>
<evidence type="ECO:0000313" key="2">
    <source>
        <dbReference type="Proteomes" id="UP000664203"/>
    </source>
</evidence>